<comment type="caution">
    <text evidence="1">The sequence shown here is derived from an EMBL/GenBank/DDBJ whole genome shotgun (WGS) entry which is preliminary data.</text>
</comment>
<name>A0AAD6MBZ8_9ROSI</name>
<sequence>MFQASPSQTNQAFEEEGLDGGGLKALASDLMVYVIRFWNMYRRTKVAELSCTL</sequence>
<gene>
    <name evidence="1" type="ORF">NC653_025526</name>
</gene>
<protein>
    <submittedName>
        <fullName evidence="1">Uncharacterized protein</fullName>
    </submittedName>
</protein>
<dbReference type="EMBL" id="JAQIZT010000010">
    <property type="protein sequence ID" value="KAJ6982441.1"/>
    <property type="molecule type" value="Genomic_DNA"/>
</dbReference>
<keyword evidence="2" id="KW-1185">Reference proteome</keyword>
<organism evidence="1 2">
    <name type="scientific">Populus alba x Populus x berolinensis</name>
    <dbReference type="NCBI Taxonomy" id="444605"/>
    <lineage>
        <taxon>Eukaryota</taxon>
        <taxon>Viridiplantae</taxon>
        <taxon>Streptophyta</taxon>
        <taxon>Embryophyta</taxon>
        <taxon>Tracheophyta</taxon>
        <taxon>Spermatophyta</taxon>
        <taxon>Magnoliopsida</taxon>
        <taxon>eudicotyledons</taxon>
        <taxon>Gunneridae</taxon>
        <taxon>Pentapetalae</taxon>
        <taxon>rosids</taxon>
        <taxon>fabids</taxon>
        <taxon>Malpighiales</taxon>
        <taxon>Salicaceae</taxon>
        <taxon>Saliceae</taxon>
        <taxon>Populus</taxon>
    </lineage>
</organism>
<dbReference type="AlphaFoldDB" id="A0AAD6MBZ8"/>
<evidence type="ECO:0000313" key="1">
    <source>
        <dbReference type="EMBL" id="KAJ6982441.1"/>
    </source>
</evidence>
<proteinExistence type="predicted"/>
<dbReference type="Proteomes" id="UP001164929">
    <property type="component" value="Chromosome 10"/>
</dbReference>
<accession>A0AAD6MBZ8</accession>
<reference evidence="1" key="1">
    <citation type="journal article" date="2023" name="Mol. Ecol. Resour.">
        <title>Chromosome-level genome assembly of a triploid poplar Populus alba 'Berolinensis'.</title>
        <authorList>
            <person name="Chen S."/>
            <person name="Yu Y."/>
            <person name="Wang X."/>
            <person name="Wang S."/>
            <person name="Zhang T."/>
            <person name="Zhou Y."/>
            <person name="He R."/>
            <person name="Meng N."/>
            <person name="Wang Y."/>
            <person name="Liu W."/>
            <person name="Liu Z."/>
            <person name="Liu J."/>
            <person name="Guo Q."/>
            <person name="Huang H."/>
            <person name="Sederoff R.R."/>
            <person name="Wang G."/>
            <person name="Qu G."/>
            <person name="Chen S."/>
        </authorList>
    </citation>
    <scope>NUCLEOTIDE SEQUENCE</scope>
    <source>
        <strain evidence="1">SC-2020</strain>
    </source>
</reference>
<evidence type="ECO:0000313" key="2">
    <source>
        <dbReference type="Proteomes" id="UP001164929"/>
    </source>
</evidence>